<dbReference type="Gene3D" id="3.90.1300.10">
    <property type="entry name" value="Amidase signature (AS) domain"/>
    <property type="match status" value="1"/>
</dbReference>
<dbReference type="SUPFAM" id="SSF75304">
    <property type="entry name" value="Amidase signature (AS) enzymes"/>
    <property type="match status" value="1"/>
</dbReference>
<dbReference type="EMBL" id="JAAGBB010000032">
    <property type="protein sequence ID" value="MBR0667271.1"/>
    <property type="molecule type" value="Genomic_DNA"/>
</dbReference>
<comment type="caution">
    <text evidence="2">The sequence shown here is derived from an EMBL/GenBank/DDBJ whole genome shotgun (WGS) entry which is preliminary data.</text>
</comment>
<dbReference type="PANTHER" id="PTHR11895:SF176">
    <property type="entry name" value="AMIDASE AMID-RELATED"/>
    <property type="match status" value="1"/>
</dbReference>
<gene>
    <name evidence="2" type="ORF">GXW71_23135</name>
</gene>
<dbReference type="InterPro" id="IPR023631">
    <property type="entry name" value="Amidase_dom"/>
</dbReference>
<dbReference type="InterPro" id="IPR036928">
    <property type="entry name" value="AS_sf"/>
</dbReference>
<evidence type="ECO:0000313" key="2">
    <source>
        <dbReference type="EMBL" id="MBR0667271.1"/>
    </source>
</evidence>
<accession>A0ABS5F429</accession>
<dbReference type="Proteomes" id="UP001196870">
    <property type="component" value="Unassembled WGS sequence"/>
</dbReference>
<reference evidence="3" key="1">
    <citation type="journal article" date="2021" name="Syst. Appl. Microbiol.">
        <title>Roseomonas hellenica sp. nov., isolated from roots of wild-growing Alkanna tinctoria.</title>
        <authorList>
            <person name="Rat A."/>
            <person name="Naranjo H.D."/>
            <person name="Lebbe L."/>
            <person name="Cnockaert M."/>
            <person name="Krigas N."/>
            <person name="Grigoriadou K."/>
            <person name="Maloupa E."/>
            <person name="Willems A."/>
        </authorList>
    </citation>
    <scope>NUCLEOTIDE SEQUENCE [LARGE SCALE GENOMIC DNA]</scope>
    <source>
        <strain evidence="3">LMG 31523</strain>
    </source>
</reference>
<evidence type="ECO:0000259" key="1">
    <source>
        <dbReference type="Pfam" id="PF01425"/>
    </source>
</evidence>
<feature type="domain" description="Amidase" evidence="1">
    <location>
        <begin position="84"/>
        <end position="485"/>
    </location>
</feature>
<organism evidence="2 3">
    <name type="scientific">Plastoroseomonas hellenica</name>
    <dbReference type="NCBI Taxonomy" id="2687306"/>
    <lineage>
        <taxon>Bacteria</taxon>
        <taxon>Pseudomonadati</taxon>
        <taxon>Pseudomonadota</taxon>
        <taxon>Alphaproteobacteria</taxon>
        <taxon>Acetobacterales</taxon>
        <taxon>Acetobacteraceae</taxon>
        <taxon>Plastoroseomonas</taxon>
    </lineage>
</organism>
<dbReference type="PANTHER" id="PTHR11895">
    <property type="entry name" value="TRANSAMIDASE"/>
    <property type="match status" value="1"/>
</dbReference>
<dbReference type="NCBIfam" id="NF005460">
    <property type="entry name" value="PRK07056.1"/>
    <property type="match status" value="1"/>
</dbReference>
<dbReference type="Pfam" id="PF01425">
    <property type="entry name" value="Amidase"/>
    <property type="match status" value="1"/>
</dbReference>
<dbReference type="InterPro" id="IPR000120">
    <property type="entry name" value="Amidase"/>
</dbReference>
<protein>
    <submittedName>
        <fullName evidence="2">Amidase</fullName>
    </submittedName>
</protein>
<name>A0ABS5F429_9PROT</name>
<proteinExistence type="predicted"/>
<keyword evidence="3" id="KW-1185">Reference proteome</keyword>
<sequence length="498" mass="51314">MPAACRSSPGIRSADEPAWPRDRLSNILGVDACTRHRQLSWPKFGSPAVPLNTIAAAAKALAQGNTTAEALVDQALTRIADPAGEGKRAFIAVHAEGARASARAVDALRKAGRAPSRLAGIPISVKDLFDEAGHTTTAGSAVLRGTSAAKATAPCLQRLIRAGLVVLGRTNMTEFAFSGLGVNPHYGTPASPWDRAKRRLPGGSSAGAGVAVADHMGFAALGSDTGGSCRIPAALNGVVGWKPTAKRVPLDGVLPLSGSLDSIGPLARSVGDCALIDALMAGGEDPTPPAARPLAGLRLGLPRGTYLTDSMDGTVGAVFSRTLTRLATAGVRIIEFDLPELAEIPAANATGGFAASEAWAWHRALIAEKADGYDPRILARIRRGETMSAADYIALRAARARIIAAVAARTAPFDAVISPTVPLIPPRIAEVEQEADYNRINMLLLRNTSVANFLDRCAISLPCNAPGEAPVGLMLMGEHGGDAALFSIAAAVESALAG</sequence>
<evidence type="ECO:0000313" key="3">
    <source>
        <dbReference type="Proteomes" id="UP001196870"/>
    </source>
</evidence>